<organism evidence="1 2">
    <name type="scientific">Salibacterium salarium</name>
    <dbReference type="NCBI Taxonomy" id="284579"/>
    <lineage>
        <taxon>Bacteria</taxon>
        <taxon>Bacillati</taxon>
        <taxon>Bacillota</taxon>
        <taxon>Bacilli</taxon>
        <taxon>Bacillales</taxon>
        <taxon>Bacillaceae</taxon>
    </lineage>
</organism>
<dbReference type="EMBL" id="RBVX01000005">
    <property type="protein sequence ID" value="RSL33929.1"/>
    <property type="molecule type" value="Genomic_DNA"/>
</dbReference>
<dbReference type="Proteomes" id="UP000275076">
    <property type="component" value="Unassembled WGS sequence"/>
</dbReference>
<reference evidence="1 2" key="1">
    <citation type="submission" date="2018-10" db="EMBL/GenBank/DDBJ databases">
        <title>Draft genome sequence of Bacillus salarius IM0101, isolated from a hypersaline soil in Inner Mongolia, China.</title>
        <authorList>
            <person name="Yamprayoonswat W."/>
            <person name="Boonvisut S."/>
            <person name="Jumpathong W."/>
            <person name="Sittihan S."/>
            <person name="Ruangsuj P."/>
            <person name="Wanthongcharoen S."/>
            <person name="Thongpramul N."/>
            <person name="Pimmason S."/>
            <person name="Yu B."/>
            <person name="Yasawong M."/>
        </authorList>
    </citation>
    <scope>NUCLEOTIDE SEQUENCE [LARGE SCALE GENOMIC DNA]</scope>
    <source>
        <strain evidence="1 2">IM0101</strain>
    </source>
</reference>
<evidence type="ECO:0000313" key="2">
    <source>
        <dbReference type="Proteomes" id="UP000275076"/>
    </source>
</evidence>
<name>A0A3R9PM91_9BACI</name>
<proteinExistence type="predicted"/>
<dbReference type="AlphaFoldDB" id="A0A3R9PM91"/>
<gene>
    <name evidence="1" type="ORF">D7Z54_07370</name>
</gene>
<evidence type="ECO:0000313" key="1">
    <source>
        <dbReference type="EMBL" id="RSL33929.1"/>
    </source>
</evidence>
<sequence length="181" mass="20883">MIEFYSFEGTTYKWYSEKETLVNLTPLELQMIKKKVSLMSDKTILNRESGNNIKMGIPVVLHKEKLAEVYRFMRRMINKGSEVMIEAHAVDRLLEDYILPDGDSQKRGWSDEHEVRNCVRSMHRIVGLRLNVDHNNKKNTINVKHLFPQIGITIEGKKQDGNGRVVTAVLTDKSITVITIL</sequence>
<accession>A0A3R9PM91</accession>
<protein>
    <submittedName>
        <fullName evidence="1">Uncharacterized protein</fullName>
    </submittedName>
</protein>
<keyword evidence="2" id="KW-1185">Reference proteome</keyword>
<dbReference type="RefSeq" id="WP_125555197.1">
    <property type="nucleotide sequence ID" value="NZ_RBVX01000005.1"/>
</dbReference>
<comment type="caution">
    <text evidence="1">The sequence shown here is derived from an EMBL/GenBank/DDBJ whole genome shotgun (WGS) entry which is preliminary data.</text>
</comment>
<dbReference type="OrthoDB" id="2967439at2"/>